<evidence type="ECO:0000313" key="2">
    <source>
        <dbReference type="EMBL" id="KAH3851600.1"/>
    </source>
</evidence>
<feature type="compositionally biased region" description="Polar residues" evidence="1">
    <location>
        <begin position="19"/>
        <end position="34"/>
    </location>
</feature>
<organism evidence="2 3">
    <name type="scientific">Dreissena polymorpha</name>
    <name type="common">Zebra mussel</name>
    <name type="synonym">Mytilus polymorpha</name>
    <dbReference type="NCBI Taxonomy" id="45954"/>
    <lineage>
        <taxon>Eukaryota</taxon>
        <taxon>Metazoa</taxon>
        <taxon>Spiralia</taxon>
        <taxon>Lophotrochozoa</taxon>
        <taxon>Mollusca</taxon>
        <taxon>Bivalvia</taxon>
        <taxon>Autobranchia</taxon>
        <taxon>Heteroconchia</taxon>
        <taxon>Euheterodonta</taxon>
        <taxon>Imparidentia</taxon>
        <taxon>Neoheterodontei</taxon>
        <taxon>Myida</taxon>
        <taxon>Dreissenoidea</taxon>
        <taxon>Dreissenidae</taxon>
        <taxon>Dreissena</taxon>
    </lineage>
</organism>
<gene>
    <name evidence="2" type="ORF">DPMN_094082</name>
</gene>
<dbReference type="Proteomes" id="UP000828390">
    <property type="component" value="Unassembled WGS sequence"/>
</dbReference>
<name>A0A9D4L451_DREPO</name>
<feature type="compositionally biased region" description="Basic and acidic residues" evidence="1">
    <location>
        <begin position="51"/>
        <end position="60"/>
    </location>
</feature>
<reference evidence="2" key="2">
    <citation type="submission" date="2020-11" db="EMBL/GenBank/DDBJ databases">
        <authorList>
            <person name="McCartney M.A."/>
            <person name="Auch B."/>
            <person name="Kono T."/>
            <person name="Mallez S."/>
            <person name="Becker A."/>
            <person name="Gohl D.M."/>
            <person name="Silverstein K.A.T."/>
            <person name="Koren S."/>
            <person name="Bechman K.B."/>
            <person name="Herman A."/>
            <person name="Abrahante J.E."/>
            <person name="Garbe J."/>
        </authorList>
    </citation>
    <scope>NUCLEOTIDE SEQUENCE</scope>
    <source>
        <strain evidence="2">Duluth1</strain>
        <tissue evidence="2">Whole animal</tissue>
    </source>
</reference>
<keyword evidence="3" id="KW-1185">Reference proteome</keyword>
<dbReference type="AlphaFoldDB" id="A0A9D4L451"/>
<dbReference type="EMBL" id="JAIWYP010000003">
    <property type="protein sequence ID" value="KAH3851600.1"/>
    <property type="molecule type" value="Genomic_DNA"/>
</dbReference>
<feature type="region of interest" description="Disordered" evidence="1">
    <location>
        <begin position="1"/>
        <end position="60"/>
    </location>
</feature>
<evidence type="ECO:0000256" key="1">
    <source>
        <dbReference type="SAM" id="MobiDB-lite"/>
    </source>
</evidence>
<proteinExistence type="predicted"/>
<feature type="compositionally biased region" description="Polar residues" evidence="1">
    <location>
        <begin position="1"/>
        <end position="10"/>
    </location>
</feature>
<accession>A0A9D4L451</accession>
<comment type="caution">
    <text evidence="2">The sequence shown here is derived from an EMBL/GenBank/DDBJ whole genome shotgun (WGS) entry which is preliminary data.</text>
</comment>
<reference evidence="2" key="1">
    <citation type="journal article" date="2019" name="bioRxiv">
        <title>The Genome of the Zebra Mussel, Dreissena polymorpha: A Resource for Invasive Species Research.</title>
        <authorList>
            <person name="McCartney M.A."/>
            <person name="Auch B."/>
            <person name="Kono T."/>
            <person name="Mallez S."/>
            <person name="Zhang Y."/>
            <person name="Obille A."/>
            <person name="Becker A."/>
            <person name="Abrahante J.E."/>
            <person name="Garbe J."/>
            <person name="Badalamenti J.P."/>
            <person name="Herman A."/>
            <person name="Mangelson H."/>
            <person name="Liachko I."/>
            <person name="Sullivan S."/>
            <person name="Sone E.D."/>
            <person name="Koren S."/>
            <person name="Silverstein K.A.T."/>
            <person name="Beckman K.B."/>
            <person name="Gohl D.M."/>
        </authorList>
    </citation>
    <scope>NUCLEOTIDE SEQUENCE</scope>
    <source>
        <strain evidence="2">Duluth1</strain>
        <tissue evidence="2">Whole animal</tissue>
    </source>
</reference>
<protein>
    <submittedName>
        <fullName evidence="2">Uncharacterized protein</fullName>
    </submittedName>
</protein>
<evidence type="ECO:0000313" key="3">
    <source>
        <dbReference type="Proteomes" id="UP000828390"/>
    </source>
</evidence>
<sequence length="85" mass="9237">MSYSATTSYPTRVEAYQPRSPQRANTPPTDTTSPRGGDGQISPRSVSFGNSKREEEKDKPVMCIIPTSTAVVERGFSTINLLCSP</sequence>